<accession>A0A1D6MLK1</accession>
<name>A0A1D6MLK1_MAIZE</name>
<evidence type="ECO:0000313" key="1">
    <source>
        <dbReference type="EMBL" id="ONM30089.1"/>
    </source>
</evidence>
<gene>
    <name evidence="1" type="ORF">ZEAMMB73_Zm00001d039881</name>
</gene>
<dbReference type="PANTHER" id="PTHR34208">
    <property type="entry name" value="S-ADENOSYL-L-METHIONINE-DEPENDENT METHYLTRANSFERASE-RELATED"/>
    <property type="match status" value="1"/>
</dbReference>
<reference evidence="1" key="1">
    <citation type="submission" date="2015-12" db="EMBL/GenBank/DDBJ databases">
        <title>Update maize B73 reference genome by single molecule sequencing technologies.</title>
        <authorList>
            <consortium name="Maize Genome Sequencing Project"/>
            <person name="Ware D."/>
        </authorList>
    </citation>
    <scope>NUCLEOTIDE SEQUENCE [LARGE SCALE GENOMIC DNA]</scope>
    <source>
        <tissue evidence="1">Seedling</tissue>
    </source>
</reference>
<dbReference type="EMBL" id="CM007649">
    <property type="protein sequence ID" value="ONM30089.1"/>
    <property type="molecule type" value="Genomic_DNA"/>
</dbReference>
<dbReference type="PANTHER" id="PTHR34208:SF5">
    <property type="entry name" value="OS01G0144000 PROTEIN"/>
    <property type="match status" value="1"/>
</dbReference>
<sequence length="130" mass="13814">MSRRSLNPSRRVADGGLPTVGGLFHPKSRSPPVLTIALVVLGVILLVAYFNSGSGVTVTSRESVTRSEGTTFFSPYCLVLGCKSPADVISLVIQNSVFSFKLALYCVVKIAGSNIFCSPDYKVALIVVCN</sequence>
<dbReference type="AlphaFoldDB" id="A0A1D6MLK1"/>
<dbReference type="GO" id="GO:0045488">
    <property type="term" value="P:pectin metabolic process"/>
    <property type="evidence" value="ECO:0007669"/>
    <property type="project" value="InterPro"/>
</dbReference>
<protein>
    <submittedName>
        <fullName evidence="1">Uncharacterized protein</fullName>
    </submittedName>
</protein>
<dbReference type="InterPro" id="IPR044689">
    <property type="entry name" value="CGR2/3"/>
</dbReference>
<proteinExistence type="predicted"/>
<dbReference type="GO" id="GO:0008168">
    <property type="term" value="F:methyltransferase activity"/>
    <property type="evidence" value="ECO:0007669"/>
    <property type="project" value="InterPro"/>
</dbReference>
<organism evidence="1">
    <name type="scientific">Zea mays</name>
    <name type="common">Maize</name>
    <dbReference type="NCBI Taxonomy" id="4577"/>
    <lineage>
        <taxon>Eukaryota</taxon>
        <taxon>Viridiplantae</taxon>
        <taxon>Streptophyta</taxon>
        <taxon>Embryophyta</taxon>
        <taxon>Tracheophyta</taxon>
        <taxon>Spermatophyta</taxon>
        <taxon>Magnoliopsida</taxon>
        <taxon>Liliopsida</taxon>
        <taxon>Poales</taxon>
        <taxon>Poaceae</taxon>
        <taxon>PACMAD clade</taxon>
        <taxon>Panicoideae</taxon>
        <taxon>Andropogonodae</taxon>
        <taxon>Andropogoneae</taxon>
        <taxon>Tripsacinae</taxon>
        <taxon>Zea</taxon>
    </lineage>
</organism>